<reference evidence="2" key="1">
    <citation type="submission" date="2014-04" db="EMBL/GenBank/DDBJ databases">
        <title>Evolutionary Origins and Diversification of the Mycorrhizal Mutualists.</title>
        <authorList>
            <consortium name="DOE Joint Genome Institute"/>
            <consortium name="Mycorrhizal Genomics Consortium"/>
            <person name="Kohler A."/>
            <person name="Kuo A."/>
            <person name="Nagy L.G."/>
            <person name="Floudas D."/>
            <person name="Copeland A."/>
            <person name="Barry K.W."/>
            <person name="Cichocki N."/>
            <person name="Veneault-Fourrey C."/>
            <person name="LaButti K."/>
            <person name="Lindquist E.A."/>
            <person name="Lipzen A."/>
            <person name="Lundell T."/>
            <person name="Morin E."/>
            <person name="Murat C."/>
            <person name="Riley R."/>
            <person name="Ohm R."/>
            <person name="Sun H."/>
            <person name="Tunlid A."/>
            <person name="Henrissat B."/>
            <person name="Grigoriev I.V."/>
            <person name="Hibbett D.S."/>
            <person name="Martin F."/>
        </authorList>
    </citation>
    <scope>NUCLEOTIDE SEQUENCE [LARGE SCALE GENOMIC DNA]</scope>
    <source>
        <strain evidence="2">FD-334 SS-4</strain>
    </source>
</reference>
<dbReference type="OrthoDB" id="3253976at2759"/>
<dbReference type="EMBL" id="KN817518">
    <property type="protein sequence ID" value="KJA29626.1"/>
    <property type="molecule type" value="Genomic_DNA"/>
</dbReference>
<accession>A0A0D2PMZ3</accession>
<evidence type="ECO:0000313" key="2">
    <source>
        <dbReference type="Proteomes" id="UP000054270"/>
    </source>
</evidence>
<organism evidence="1 2">
    <name type="scientific">Hypholoma sublateritium (strain FD-334 SS-4)</name>
    <dbReference type="NCBI Taxonomy" id="945553"/>
    <lineage>
        <taxon>Eukaryota</taxon>
        <taxon>Fungi</taxon>
        <taxon>Dikarya</taxon>
        <taxon>Basidiomycota</taxon>
        <taxon>Agaricomycotina</taxon>
        <taxon>Agaricomycetes</taxon>
        <taxon>Agaricomycetidae</taxon>
        <taxon>Agaricales</taxon>
        <taxon>Agaricineae</taxon>
        <taxon>Strophariaceae</taxon>
        <taxon>Hypholoma</taxon>
    </lineage>
</organism>
<proteinExistence type="predicted"/>
<sequence>MAQLIRSAKSGSDWSSNELYAYNITITPTSPADFFRLVAEPSLDDLDPSILTSPATDTDDPNLSEATAEYLGYLDLATRARQESAIDDFAAATLKLLGFRIPNTAIATRYAIPFNICGETRAAQTYVCVIYRPTTILLVLVVDKTIFDERAAYTVEAQVVAEAIAAFQFNNVKRAENGRPVLEAMTIPCITMSGTTPTFYLVPVTKELSDAVITAQYPTSQTQVLKCITAATHRRRVSDGMADPEFRKIALKRFLAFKDLAKSRWQQYMV</sequence>
<evidence type="ECO:0000313" key="1">
    <source>
        <dbReference type="EMBL" id="KJA29626.1"/>
    </source>
</evidence>
<protein>
    <submittedName>
        <fullName evidence="1">Uncharacterized protein</fullName>
    </submittedName>
</protein>
<keyword evidence="2" id="KW-1185">Reference proteome</keyword>
<dbReference type="Proteomes" id="UP000054270">
    <property type="component" value="Unassembled WGS sequence"/>
</dbReference>
<dbReference type="AlphaFoldDB" id="A0A0D2PMZ3"/>
<name>A0A0D2PMZ3_HYPSF</name>
<gene>
    <name evidence="1" type="ORF">HYPSUDRAFT_126946</name>
</gene>